<sequence>MMPPDLCQYWPRATAAQFHELLAEMPSLHNEMPSASVALRGRPRAISDRDRRAILRVASNSTLTANQIASAAGVITNVRNVQRLLHGVKHLSRKKVLKKPPLGEKHKKERLQFAEDHIAWKKKWRYVIFSDEKKFNLDGPDGYKYYYHDLRKDELILSRRQFGGGSVMCWAAIGFEGKTEIIFISGKINSQDNAAVHTANFVKDYFSERNIQILTWPARSPDLNIIENCWGKLARAVYLNGKQYNNVEQLKNAIQDKWNKLDQNYIKNLYETLPKRLIKVVKNRGGSTHY</sequence>
<evidence type="ECO:0000259" key="1">
    <source>
        <dbReference type="Pfam" id="PF01498"/>
    </source>
</evidence>
<dbReference type="Gene3D" id="1.10.10.10">
    <property type="entry name" value="Winged helix-like DNA-binding domain superfamily/Winged helix DNA-binding domain"/>
    <property type="match status" value="1"/>
</dbReference>
<evidence type="ECO:0008006" key="5">
    <source>
        <dbReference type="Google" id="ProtNLM"/>
    </source>
</evidence>
<evidence type="ECO:0000313" key="3">
    <source>
        <dbReference type="EMBL" id="CAH2088125.1"/>
    </source>
</evidence>
<dbReference type="AlphaFoldDB" id="A0AAU9TRC1"/>
<protein>
    <recommendedName>
        <fullName evidence="5">Transposase</fullName>
    </recommendedName>
</protein>
<dbReference type="InterPro" id="IPR052338">
    <property type="entry name" value="Transposase_5"/>
</dbReference>
<dbReference type="Proteomes" id="UP001153954">
    <property type="component" value="Unassembled WGS sequence"/>
</dbReference>
<dbReference type="Pfam" id="PF01498">
    <property type="entry name" value="HTH_Tnp_Tc3_2"/>
    <property type="match status" value="1"/>
</dbReference>
<dbReference type="InterPro" id="IPR002492">
    <property type="entry name" value="Transposase_Tc1-like"/>
</dbReference>
<dbReference type="GO" id="GO:0015074">
    <property type="term" value="P:DNA integration"/>
    <property type="evidence" value="ECO:0007669"/>
    <property type="project" value="InterPro"/>
</dbReference>
<evidence type="ECO:0000259" key="2">
    <source>
        <dbReference type="Pfam" id="PF13358"/>
    </source>
</evidence>
<feature type="domain" description="Transposase Tc1-like" evidence="1">
    <location>
        <begin position="51"/>
        <end position="118"/>
    </location>
</feature>
<dbReference type="PANTHER" id="PTHR23022">
    <property type="entry name" value="TRANSPOSABLE ELEMENT-RELATED"/>
    <property type="match status" value="1"/>
</dbReference>
<dbReference type="GO" id="GO:0003677">
    <property type="term" value="F:DNA binding"/>
    <property type="evidence" value="ECO:0007669"/>
    <property type="project" value="InterPro"/>
</dbReference>
<dbReference type="InterPro" id="IPR036388">
    <property type="entry name" value="WH-like_DNA-bd_sf"/>
</dbReference>
<accession>A0AAU9TRC1</accession>
<dbReference type="GO" id="GO:0006313">
    <property type="term" value="P:DNA transposition"/>
    <property type="evidence" value="ECO:0007669"/>
    <property type="project" value="InterPro"/>
</dbReference>
<dbReference type="Gene3D" id="3.30.420.10">
    <property type="entry name" value="Ribonuclease H-like superfamily/Ribonuclease H"/>
    <property type="match status" value="2"/>
</dbReference>
<keyword evidence="4" id="KW-1185">Reference proteome</keyword>
<gene>
    <name evidence="3" type="ORF">EEDITHA_LOCUS4314</name>
</gene>
<proteinExistence type="predicted"/>
<feature type="domain" description="Tc1-like transposase DDE" evidence="2">
    <location>
        <begin position="192"/>
        <end position="251"/>
    </location>
</feature>
<dbReference type="Pfam" id="PF13358">
    <property type="entry name" value="DDE_3"/>
    <property type="match status" value="1"/>
</dbReference>
<dbReference type="EMBL" id="CAKOGL010000007">
    <property type="protein sequence ID" value="CAH2088125.1"/>
    <property type="molecule type" value="Genomic_DNA"/>
</dbReference>
<dbReference type="PANTHER" id="PTHR23022:SF129">
    <property type="entry name" value="TRANSPOSABLE ELEMENT TC3 TRANSPOSASE"/>
    <property type="match status" value="1"/>
</dbReference>
<dbReference type="InterPro" id="IPR038717">
    <property type="entry name" value="Tc1-like_DDE_dom"/>
</dbReference>
<dbReference type="InterPro" id="IPR036397">
    <property type="entry name" value="RNaseH_sf"/>
</dbReference>
<organism evidence="3 4">
    <name type="scientific">Euphydryas editha</name>
    <name type="common">Edith's checkerspot</name>
    <dbReference type="NCBI Taxonomy" id="104508"/>
    <lineage>
        <taxon>Eukaryota</taxon>
        <taxon>Metazoa</taxon>
        <taxon>Ecdysozoa</taxon>
        <taxon>Arthropoda</taxon>
        <taxon>Hexapoda</taxon>
        <taxon>Insecta</taxon>
        <taxon>Pterygota</taxon>
        <taxon>Neoptera</taxon>
        <taxon>Endopterygota</taxon>
        <taxon>Lepidoptera</taxon>
        <taxon>Glossata</taxon>
        <taxon>Ditrysia</taxon>
        <taxon>Papilionoidea</taxon>
        <taxon>Nymphalidae</taxon>
        <taxon>Nymphalinae</taxon>
        <taxon>Euphydryas</taxon>
    </lineage>
</organism>
<name>A0AAU9TRC1_EUPED</name>
<reference evidence="3" key="1">
    <citation type="submission" date="2022-03" db="EMBL/GenBank/DDBJ databases">
        <authorList>
            <person name="Tunstrom K."/>
        </authorList>
    </citation>
    <scope>NUCLEOTIDE SEQUENCE</scope>
</reference>
<comment type="caution">
    <text evidence="3">The sequence shown here is derived from an EMBL/GenBank/DDBJ whole genome shotgun (WGS) entry which is preliminary data.</text>
</comment>
<evidence type="ECO:0000313" key="4">
    <source>
        <dbReference type="Proteomes" id="UP001153954"/>
    </source>
</evidence>